<keyword evidence="1" id="KW-0812">Transmembrane</keyword>
<comment type="caution">
    <text evidence="2">The sequence shown here is derived from an EMBL/GenBank/DDBJ whole genome shotgun (WGS) entry which is preliminary data.</text>
</comment>
<accession>A0ABW3BYQ4</accession>
<dbReference type="EMBL" id="JBHTIK010000001">
    <property type="protein sequence ID" value="MFD0846795.1"/>
    <property type="molecule type" value="Genomic_DNA"/>
</dbReference>
<gene>
    <name evidence="2" type="ORF">ACFQ00_00510</name>
</gene>
<name>A0ABW3BYQ4_SPHXN</name>
<dbReference type="InterPro" id="IPR019201">
    <property type="entry name" value="DUF2065"/>
</dbReference>
<dbReference type="Proteomes" id="UP001597124">
    <property type="component" value="Unassembled WGS sequence"/>
</dbReference>
<proteinExistence type="predicted"/>
<organism evidence="2 3">
    <name type="scientific">Sphingosinicella xenopeptidilytica</name>
    <dbReference type="NCBI Taxonomy" id="364098"/>
    <lineage>
        <taxon>Bacteria</taxon>
        <taxon>Pseudomonadati</taxon>
        <taxon>Pseudomonadota</taxon>
        <taxon>Alphaproteobacteria</taxon>
        <taxon>Sphingomonadales</taxon>
        <taxon>Sphingosinicellaceae</taxon>
        <taxon>Sphingosinicella</taxon>
    </lineage>
</organism>
<evidence type="ECO:0000256" key="1">
    <source>
        <dbReference type="SAM" id="Phobius"/>
    </source>
</evidence>
<protein>
    <submittedName>
        <fullName evidence="2">DUF2065 domain-containing protein</fullName>
    </submittedName>
</protein>
<keyword evidence="1" id="KW-0472">Membrane</keyword>
<reference evidence="3" key="1">
    <citation type="journal article" date="2019" name="Int. J. Syst. Evol. Microbiol.">
        <title>The Global Catalogue of Microorganisms (GCM) 10K type strain sequencing project: providing services to taxonomists for standard genome sequencing and annotation.</title>
        <authorList>
            <consortium name="The Broad Institute Genomics Platform"/>
            <consortium name="The Broad Institute Genome Sequencing Center for Infectious Disease"/>
            <person name="Wu L."/>
            <person name="Ma J."/>
        </authorList>
    </citation>
    <scope>NUCLEOTIDE SEQUENCE [LARGE SCALE GENOMIC DNA]</scope>
    <source>
        <strain evidence="3">CCUG 52537</strain>
    </source>
</reference>
<dbReference type="RefSeq" id="WP_374595857.1">
    <property type="nucleotide sequence ID" value="NZ_JBHTIK010000001.1"/>
</dbReference>
<sequence length="64" mass="6342">MGSDLLAAIGLALVLEGAAYALFPDAMRRAAAMLFAQGESTVRIAGLGAVLAGVAIVAAVRLQG</sequence>
<dbReference type="Pfam" id="PF09838">
    <property type="entry name" value="DUF2065"/>
    <property type="match status" value="1"/>
</dbReference>
<keyword evidence="3" id="KW-1185">Reference proteome</keyword>
<feature type="transmembrane region" description="Helical" evidence="1">
    <location>
        <begin position="45"/>
        <end position="62"/>
    </location>
</feature>
<evidence type="ECO:0000313" key="3">
    <source>
        <dbReference type="Proteomes" id="UP001597124"/>
    </source>
</evidence>
<evidence type="ECO:0000313" key="2">
    <source>
        <dbReference type="EMBL" id="MFD0846795.1"/>
    </source>
</evidence>
<keyword evidence="1" id="KW-1133">Transmembrane helix</keyword>